<gene>
    <name evidence="1" type="ORF">HMF3257_05670</name>
</gene>
<comment type="caution">
    <text evidence="1">The sequence shown here is derived from an EMBL/GenBank/DDBJ whole genome shotgun (WGS) entry which is preliminary data.</text>
</comment>
<dbReference type="AlphaFoldDB" id="A0A327NFG7"/>
<keyword evidence="2" id="KW-1185">Reference proteome</keyword>
<dbReference type="OrthoDB" id="959478at2"/>
<evidence type="ECO:0000313" key="2">
    <source>
        <dbReference type="Proteomes" id="UP000249016"/>
    </source>
</evidence>
<accession>A0A327NFG7</accession>
<organism evidence="1 2">
    <name type="scientific">Spirosoma telluris</name>
    <dbReference type="NCBI Taxonomy" id="2183553"/>
    <lineage>
        <taxon>Bacteria</taxon>
        <taxon>Pseudomonadati</taxon>
        <taxon>Bacteroidota</taxon>
        <taxon>Cytophagia</taxon>
        <taxon>Cytophagales</taxon>
        <taxon>Cytophagaceae</taxon>
        <taxon>Spirosoma</taxon>
    </lineage>
</organism>
<reference evidence="1 2" key="1">
    <citation type="submission" date="2018-06" db="EMBL/GenBank/DDBJ databases">
        <title>Spirosoma sp. HMF3257 Genome sequencing and assembly.</title>
        <authorList>
            <person name="Kang H."/>
            <person name="Cha I."/>
            <person name="Kim H."/>
            <person name="Kang J."/>
            <person name="Joh K."/>
        </authorList>
    </citation>
    <scope>NUCLEOTIDE SEQUENCE [LARGE SCALE GENOMIC DNA]</scope>
    <source>
        <strain evidence="1 2">HMF3257</strain>
    </source>
</reference>
<dbReference type="Proteomes" id="UP000249016">
    <property type="component" value="Unassembled WGS sequence"/>
</dbReference>
<proteinExistence type="predicted"/>
<dbReference type="RefSeq" id="WP_111340846.1">
    <property type="nucleotide sequence ID" value="NZ_QLII01000001.1"/>
</dbReference>
<name>A0A327NFG7_9BACT</name>
<evidence type="ECO:0000313" key="1">
    <source>
        <dbReference type="EMBL" id="RAI73972.1"/>
    </source>
</evidence>
<dbReference type="EMBL" id="QLII01000001">
    <property type="protein sequence ID" value="RAI73972.1"/>
    <property type="molecule type" value="Genomic_DNA"/>
</dbReference>
<protein>
    <submittedName>
        <fullName evidence="1">Uncharacterized protein</fullName>
    </submittedName>
</protein>
<sequence length="155" mass="17139">MSCTKLFYAFFEPIAAAVEGVKTVHQSGGDKMDRLLAASSSDDIYPAVFALRPKYALEDNGADNVLAWFDSTYYVICRGEMGQEELEDAAFDESERIALGISLSIRKNHGLTCLVDPSTKIFMEPITMITLEASYGYEVRIRVGLMANSIIYADV</sequence>